<keyword evidence="4" id="KW-1185">Reference proteome</keyword>
<evidence type="ECO:0000313" key="4">
    <source>
        <dbReference type="Proteomes" id="UP000267250"/>
    </source>
</evidence>
<feature type="domain" description="Flagellar Assembly Protein A N-terminal region" evidence="2">
    <location>
        <begin position="93"/>
        <end position="261"/>
    </location>
</feature>
<evidence type="ECO:0000313" key="3">
    <source>
        <dbReference type="EMBL" id="AZR74904.1"/>
    </source>
</evidence>
<reference evidence="3 4" key="1">
    <citation type="submission" date="2016-07" db="EMBL/GenBank/DDBJ databases">
        <title>Genome and transcriptome analysis of iron-reducing fermentative bacteria Anoxybacter fermentans.</title>
        <authorList>
            <person name="Zeng X."/>
            <person name="Shao Z."/>
        </authorList>
    </citation>
    <scope>NUCLEOTIDE SEQUENCE [LARGE SCALE GENOMIC DNA]</scope>
    <source>
        <strain evidence="3 4">DY22613</strain>
    </source>
</reference>
<dbReference type="InterPro" id="IPR046865">
    <property type="entry name" value="FapA_b_solenoid"/>
</dbReference>
<proteinExistence type="predicted"/>
<gene>
    <name evidence="3" type="ORF">BBF96_10925</name>
</gene>
<accession>A0A3Q9HSQ9</accession>
<dbReference type="EMBL" id="CP016379">
    <property type="protein sequence ID" value="AZR74904.1"/>
    <property type="molecule type" value="Genomic_DNA"/>
</dbReference>
<organism evidence="3 4">
    <name type="scientific">Anoxybacter fermentans</name>
    <dbReference type="NCBI Taxonomy" id="1323375"/>
    <lineage>
        <taxon>Bacteria</taxon>
        <taxon>Bacillati</taxon>
        <taxon>Bacillota</taxon>
        <taxon>Clostridia</taxon>
        <taxon>Halanaerobiales</taxon>
        <taxon>Anoxybacter</taxon>
    </lineage>
</organism>
<protein>
    <recommendedName>
        <fullName evidence="2">Flagellar Assembly Protein A N-terminal region domain-containing protein</fullName>
    </recommendedName>
</protein>
<dbReference type="Pfam" id="PF03961">
    <property type="entry name" value="FapA"/>
    <property type="match status" value="1"/>
</dbReference>
<keyword evidence="1" id="KW-0175">Coiled coil</keyword>
<dbReference type="Proteomes" id="UP000267250">
    <property type="component" value="Chromosome"/>
</dbReference>
<sequence>MEGSIEREQNYKANNLDGYFELKIKSDGIFLKVVAPKGNGKPVNLDAIKQMIERKELVDVDFELVEKTYHDAKGEFVKIAERKPELDRDADLEVEISSDEMSAFCRYIPPLGGKLLTLEEAVKVLNKKGVTFGIKKDKLKKLLEDNVRQGLEIATGQPPEDGKPAKFRYHFRLPEEKKHVKELEDGSVDFYNLDLVVNVKKGDLLVTKIPPTQGKSGWTVTGKEIKPKPGKDLRLPKGKNVEISEDGMSLLAGIDGQVVLERDKVSVLPIYTVEGDVDLETGNIEFIGNVIVKGNVQEGFSIKAGGDIEVMGNVEAANLEAKGKVIVHKGFKGKQKGLIKAERDVEIGFIENGQVITHGSLIVKGAIMHSTVMASKDVIVEGRGLIVGGTVQAGNDIVARVIGSHLATPTHIIVGVDPGIRQQLEEVEAEIASVKENLDKVTREISLLRKVHHRLSKLPPEKSVMLRQFNETREHLEGRMKQLTQQHEMLITQSKEQKNGRIKVLERVYPGVVINIGQVGYRVKDSITRTVFVYEEGEVRPIPL</sequence>
<dbReference type="PANTHER" id="PTHR38032:SF1">
    <property type="entry name" value="RNA-BINDING PROTEIN KHPB N-TERMINAL DOMAIN-CONTAINING PROTEIN"/>
    <property type="match status" value="1"/>
</dbReference>
<evidence type="ECO:0000256" key="1">
    <source>
        <dbReference type="SAM" id="Coils"/>
    </source>
</evidence>
<dbReference type="PANTHER" id="PTHR38032">
    <property type="entry name" value="POLYMERASE-RELATED"/>
    <property type="match status" value="1"/>
</dbReference>
<name>A0A3Q9HSQ9_9FIRM</name>
<evidence type="ECO:0000259" key="2">
    <source>
        <dbReference type="Pfam" id="PF20250"/>
    </source>
</evidence>
<dbReference type="AlphaFoldDB" id="A0A3Q9HSQ9"/>
<dbReference type="InterPro" id="IPR046866">
    <property type="entry name" value="FapA_N"/>
</dbReference>
<dbReference type="KEGG" id="aft:BBF96_10925"/>
<feature type="coiled-coil region" evidence="1">
    <location>
        <begin position="424"/>
        <end position="493"/>
    </location>
</feature>
<dbReference type="InterPro" id="IPR005646">
    <property type="entry name" value="FapA"/>
</dbReference>
<dbReference type="Pfam" id="PF20250">
    <property type="entry name" value="FapA_N"/>
    <property type="match status" value="1"/>
</dbReference>